<dbReference type="Proteomes" id="UP000030700">
    <property type="component" value="Unassembled WGS sequence"/>
</dbReference>
<evidence type="ECO:0008006" key="3">
    <source>
        <dbReference type="Google" id="ProtNLM"/>
    </source>
</evidence>
<protein>
    <recommendedName>
        <fullName evidence="3">DUF3916 domain-containing protein</fullName>
    </recommendedName>
</protein>
<proteinExistence type="predicted"/>
<dbReference type="AlphaFoldDB" id="A0A0S6W4J6"/>
<dbReference type="EMBL" id="DF820459">
    <property type="protein sequence ID" value="GAK53426.1"/>
    <property type="molecule type" value="Genomic_DNA"/>
</dbReference>
<accession>A0A0S6W4J6</accession>
<keyword evidence="2" id="KW-1185">Reference proteome</keyword>
<evidence type="ECO:0000313" key="2">
    <source>
        <dbReference type="Proteomes" id="UP000030700"/>
    </source>
</evidence>
<dbReference type="InterPro" id="IPR025075">
    <property type="entry name" value="DUF3916"/>
</dbReference>
<organism evidence="1">
    <name type="scientific">Candidatus Moduliflexus flocculans</name>
    <dbReference type="NCBI Taxonomy" id="1499966"/>
    <lineage>
        <taxon>Bacteria</taxon>
        <taxon>Candidatus Moduliflexota</taxon>
        <taxon>Candidatus Moduliflexia</taxon>
        <taxon>Candidatus Moduliflexales</taxon>
        <taxon>Candidatus Moduliflexaceae</taxon>
    </lineage>
</organism>
<sequence>MRALNIYNNSKKKVRGKRRKTRNMISGISHESQYFPDEQFVSGYWHMHLPIQRSFIDSERIPVKIRRICMQTLIDRTQYLISIKPPVNYKIRVVTVINLPKLWYSEIIVFFGDTHFQGFFDRDTAYQQWIPLERKRDIAKQWHLHVPTDFNIQGYKEIIIDEDVTSESELWFLGEIE</sequence>
<name>A0A0S6W4J6_9BACT</name>
<evidence type="ECO:0000313" key="1">
    <source>
        <dbReference type="EMBL" id="GAK53426.1"/>
    </source>
</evidence>
<dbReference type="Pfam" id="PF13079">
    <property type="entry name" value="DUF3916"/>
    <property type="match status" value="1"/>
</dbReference>
<gene>
    <name evidence="1" type="ORF">U14_04691</name>
</gene>
<dbReference type="HOGENOM" id="CLU_129137_2_0_0"/>
<reference evidence="1" key="1">
    <citation type="journal article" date="2015" name="PeerJ">
        <title>First genomic representation of candidate bacterial phylum KSB3 points to enhanced environmental sensing as a trigger of wastewater bulking.</title>
        <authorList>
            <person name="Sekiguchi Y."/>
            <person name="Ohashi A."/>
            <person name="Parks D.H."/>
            <person name="Yamauchi T."/>
            <person name="Tyson G.W."/>
            <person name="Hugenholtz P."/>
        </authorList>
    </citation>
    <scope>NUCLEOTIDE SEQUENCE [LARGE SCALE GENOMIC DNA]</scope>
</reference>